<dbReference type="EMBL" id="JAAIYP010000038">
    <property type="protein sequence ID" value="NFV80791.1"/>
    <property type="molecule type" value="Genomic_DNA"/>
</dbReference>
<evidence type="ECO:0000313" key="1">
    <source>
        <dbReference type="EMBL" id="NFV80791.1"/>
    </source>
</evidence>
<name>A0A7C9UZW4_9PROT</name>
<protein>
    <submittedName>
        <fullName evidence="1">Uncharacterized protein</fullName>
    </submittedName>
</protein>
<reference evidence="1 2" key="1">
    <citation type="submission" date="2020-02" db="EMBL/GenBank/DDBJ databases">
        <authorList>
            <person name="Dziuba M."/>
            <person name="Kuznetsov B."/>
            <person name="Mardanov A."/>
            <person name="Ravin N."/>
            <person name="Grouzdev D."/>
        </authorList>
    </citation>
    <scope>NUCLEOTIDE SEQUENCE [LARGE SCALE GENOMIC DNA]</scope>
    <source>
        <strain evidence="1 2">SpK</strain>
    </source>
</reference>
<evidence type="ECO:0000313" key="2">
    <source>
        <dbReference type="Proteomes" id="UP000480684"/>
    </source>
</evidence>
<dbReference type="RefSeq" id="WP_163679670.1">
    <property type="nucleotide sequence ID" value="NZ_JAAIYP010000038.1"/>
</dbReference>
<dbReference type="Proteomes" id="UP000480684">
    <property type="component" value="Unassembled WGS sequence"/>
</dbReference>
<comment type="caution">
    <text evidence="1">The sequence shown here is derived from an EMBL/GenBank/DDBJ whole genome shotgun (WGS) entry which is preliminary data.</text>
</comment>
<accession>A0A7C9UZW4</accession>
<gene>
    <name evidence="1" type="ORF">G4223_11790</name>
</gene>
<sequence length="386" mass="39566">MTCMINHTATGTQVAFPFPFAIPAVSALEVRVNDSVREVGFRVNCAGSADGGVVVFDSAPASGAVVSLRYLGGVTIGVADAVAGHLADKLVAGANITLETVTEDGGVQRLRITGGEMAGSLEKSANLSDLADVATARTNLGVYSKTEVDALDQAVRSAALLKTGNLSGLSDVDAARANLGVNSTSQTTAAIASAVATLSGEVLHKDQNLSDVANKATARGHLEVNSSAETTAAIASAVATLSGEVLHKDQNLSDLSSVAAARSNLGLSDVAYLNVAQDWSKPQRSQAVLTATVGGSVDLDFAQYQNFDLTLDAAVTFANPTLTAAIVGQKGTIGIVPAGFAITEMGSMWKRVGETGAPGEITGIGRIDYHIRALDRVEYAYNDVEA</sequence>
<proteinExistence type="predicted"/>
<dbReference type="AlphaFoldDB" id="A0A7C9UZW4"/>
<organism evidence="1 2">
    <name type="scientific">Magnetospirillum aberrantis SpK</name>
    <dbReference type="NCBI Taxonomy" id="908842"/>
    <lineage>
        <taxon>Bacteria</taxon>
        <taxon>Pseudomonadati</taxon>
        <taxon>Pseudomonadota</taxon>
        <taxon>Alphaproteobacteria</taxon>
        <taxon>Rhodospirillales</taxon>
        <taxon>Rhodospirillaceae</taxon>
        <taxon>Magnetospirillum</taxon>
    </lineage>
</organism>
<keyword evidence="2" id="KW-1185">Reference proteome</keyword>